<comment type="catalytic activity">
    <reaction evidence="19">
        <text>L-aspartate 4-semialdehyde + pyruvate = (2S,4S)-4-hydroxy-2,3,4,5-tetrahydrodipicolinate + H2O + H(+)</text>
        <dbReference type="Rhea" id="RHEA:34171"/>
        <dbReference type="ChEBI" id="CHEBI:15361"/>
        <dbReference type="ChEBI" id="CHEBI:15377"/>
        <dbReference type="ChEBI" id="CHEBI:15378"/>
        <dbReference type="ChEBI" id="CHEBI:67139"/>
        <dbReference type="ChEBI" id="CHEBI:537519"/>
        <dbReference type="EC" id="4.3.3.7"/>
    </reaction>
</comment>
<feature type="binding site" evidence="21">
    <location>
        <position position="208"/>
    </location>
    <ligand>
        <name>pyruvate</name>
        <dbReference type="ChEBI" id="CHEBI:15361"/>
    </ligand>
</feature>
<organism evidence="23 24">
    <name type="scientific">Geodia barretti</name>
    <name type="common">Barrett's horny sponge</name>
    <dbReference type="NCBI Taxonomy" id="519541"/>
    <lineage>
        <taxon>Eukaryota</taxon>
        <taxon>Metazoa</taxon>
        <taxon>Porifera</taxon>
        <taxon>Demospongiae</taxon>
        <taxon>Heteroscleromorpha</taxon>
        <taxon>Tetractinellida</taxon>
        <taxon>Astrophorina</taxon>
        <taxon>Geodiidae</taxon>
        <taxon>Geodia</taxon>
    </lineage>
</organism>
<comment type="function">
    <text evidence="1">Catalyzes the final step in the metabolic pathway of hydroxyproline.</text>
</comment>
<protein>
    <recommendedName>
        <fullName evidence="8">4-hydroxy-2-oxoglutarate aldolase, mitochondrial</fullName>
        <ecNumber evidence="7">4.1.3.16</ecNumber>
        <ecNumber evidence="6">4.3.3.7</ecNumber>
    </recommendedName>
    <alternativeName>
        <fullName evidence="16">Dihydrodipicolinate synthase-like</fullName>
    </alternativeName>
    <alternativeName>
        <fullName evidence="15">Probable 2-keto-4-hydroxyglutarate aldolase</fullName>
    </alternativeName>
</protein>
<evidence type="ECO:0000256" key="2">
    <source>
        <dbReference type="ARBA" id="ARBA00003294"/>
    </source>
</evidence>
<dbReference type="SMART" id="SM01130">
    <property type="entry name" value="DHDPS"/>
    <property type="match status" value="1"/>
</dbReference>
<feature type="region of interest" description="Disordered" evidence="22">
    <location>
        <begin position="1"/>
        <end position="24"/>
    </location>
</feature>
<dbReference type="InterPro" id="IPR005263">
    <property type="entry name" value="DapA"/>
</dbReference>
<proteinExistence type="inferred from homology"/>
<comment type="similarity">
    <text evidence="4">Belongs to the DapA family.</text>
</comment>
<dbReference type="EC" id="4.3.3.7" evidence="6"/>
<evidence type="ECO:0000256" key="8">
    <source>
        <dbReference type="ARBA" id="ARBA00018425"/>
    </source>
</evidence>
<name>A0AA35RS98_GEOBA</name>
<evidence type="ECO:0000256" key="7">
    <source>
        <dbReference type="ARBA" id="ARBA00012215"/>
    </source>
</evidence>
<dbReference type="NCBIfam" id="TIGR00674">
    <property type="entry name" value="dapA"/>
    <property type="match status" value="1"/>
</dbReference>
<dbReference type="EMBL" id="CASHTH010001442">
    <property type="protein sequence ID" value="CAI8015411.1"/>
    <property type="molecule type" value="Genomic_DNA"/>
</dbReference>
<evidence type="ECO:0000256" key="5">
    <source>
        <dbReference type="ARBA" id="ARBA00011881"/>
    </source>
</evidence>
<gene>
    <name evidence="23" type="ORF">GBAR_LOCUS9541</name>
</gene>
<comment type="function">
    <text evidence="2">Catalyzes the condensation of (S)-aspartate-beta-semialdehyde [(S)-ASA] and pyruvate to 4-hydroxy-tetrahydrodipicolinate (HTPA).</text>
</comment>
<comment type="subunit">
    <text evidence="5">Homotetramer.</text>
</comment>
<feature type="active site" description="Schiff-base intermediate with substrate" evidence="20">
    <location>
        <position position="166"/>
    </location>
</feature>
<evidence type="ECO:0000256" key="10">
    <source>
        <dbReference type="ARBA" id="ARBA00022605"/>
    </source>
</evidence>
<evidence type="ECO:0000256" key="4">
    <source>
        <dbReference type="ARBA" id="ARBA00007592"/>
    </source>
</evidence>
<dbReference type="InterPro" id="IPR020625">
    <property type="entry name" value="Schiff_base-form_aldolases_AS"/>
</dbReference>
<keyword evidence="14" id="KW-0704">Schiff base</keyword>
<dbReference type="PANTHER" id="PTHR12128:SF66">
    <property type="entry name" value="4-HYDROXY-2-OXOGLUTARATE ALDOLASE, MITOCHONDRIAL"/>
    <property type="match status" value="1"/>
</dbReference>
<sequence length="313" mass="32379">APCRHAGRVAARPSSRRSRGNGDVDEAAVRRLARRQIAGGVHFLVPCGTTGESPTLSHAEKLRVVELVVDEANGAVPVLAGAGGYDTRAVIELVRDLASAGATGILSVTPYYNKPTPEGLFRHYGAIADGTDLPIVVYNVPGRTACNIAPATLLRLAEIANVVAVKEASGDLGQMCEICRAVPDDFCVLSGDDAFTLAVMALGGTGVISVVSNEAPSRMAALVDQAAAGDFTAARATHERLLPLMQVNFVESNPIPVKAAMAELGLLDPNYRLPLTPPAAAAHARIVDVLAATGLSRAGSPPARQRQASLAGT</sequence>
<dbReference type="EC" id="4.1.3.16" evidence="7"/>
<dbReference type="SUPFAM" id="SSF51569">
    <property type="entry name" value="Aldolase"/>
    <property type="match status" value="1"/>
</dbReference>
<evidence type="ECO:0000256" key="11">
    <source>
        <dbReference type="ARBA" id="ARBA00022915"/>
    </source>
</evidence>
<reference evidence="23" key="1">
    <citation type="submission" date="2023-03" db="EMBL/GenBank/DDBJ databases">
        <authorList>
            <person name="Steffen K."/>
            <person name="Cardenas P."/>
        </authorList>
    </citation>
    <scope>NUCLEOTIDE SEQUENCE</scope>
</reference>
<comment type="caution">
    <text evidence="23">The sequence shown here is derived from an EMBL/GenBank/DDBJ whole genome shotgun (WGS) entry which is preliminary data.</text>
</comment>
<evidence type="ECO:0000256" key="3">
    <source>
        <dbReference type="ARBA" id="ARBA00005120"/>
    </source>
</evidence>
<feature type="active site" description="Proton donor/acceptor" evidence="20">
    <location>
        <position position="138"/>
    </location>
</feature>
<dbReference type="GO" id="GO:0008700">
    <property type="term" value="F:(R,S)-4-hydroxy-2-oxoglutarate aldolase activity"/>
    <property type="evidence" value="ECO:0007669"/>
    <property type="project" value="UniProtKB-EC"/>
</dbReference>
<dbReference type="PROSITE" id="PS00666">
    <property type="entry name" value="DHDPS_2"/>
    <property type="match status" value="1"/>
</dbReference>
<dbReference type="GO" id="GO:0005829">
    <property type="term" value="C:cytosol"/>
    <property type="evidence" value="ECO:0007669"/>
    <property type="project" value="TreeGrafter"/>
</dbReference>
<dbReference type="PRINTS" id="PR00146">
    <property type="entry name" value="DHPICSNTHASE"/>
</dbReference>
<evidence type="ECO:0000256" key="1">
    <source>
        <dbReference type="ARBA" id="ARBA00002577"/>
    </source>
</evidence>
<evidence type="ECO:0000256" key="15">
    <source>
        <dbReference type="ARBA" id="ARBA00030874"/>
    </source>
</evidence>
<keyword evidence="10" id="KW-0028">Amino-acid biosynthesis</keyword>
<evidence type="ECO:0000256" key="21">
    <source>
        <dbReference type="PIRSR" id="PIRSR001365-2"/>
    </source>
</evidence>
<dbReference type="InterPro" id="IPR002220">
    <property type="entry name" value="DapA-like"/>
</dbReference>
<evidence type="ECO:0000256" key="14">
    <source>
        <dbReference type="ARBA" id="ARBA00023270"/>
    </source>
</evidence>
<evidence type="ECO:0000256" key="9">
    <source>
        <dbReference type="ARBA" id="ARBA00022490"/>
    </source>
</evidence>
<dbReference type="Pfam" id="PF00701">
    <property type="entry name" value="DHDPS"/>
    <property type="match status" value="1"/>
</dbReference>
<keyword evidence="9" id="KW-0963">Cytoplasm</keyword>
<comment type="pathway">
    <text evidence="3">Amino-acid biosynthesis; L-lysine biosynthesis via DAP pathway; (S)-tetrahydrodipicolinate from L-aspartate: step 3/4.</text>
</comment>
<feature type="binding site" evidence="21">
    <location>
        <position position="50"/>
    </location>
    <ligand>
        <name>pyruvate</name>
        <dbReference type="ChEBI" id="CHEBI:15361"/>
    </ligand>
</feature>
<dbReference type="CDD" id="cd00950">
    <property type="entry name" value="DHDPS"/>
    <property type="match status" value="1"/>
</dbReference>
<dbReference type="AlphaFoldDB" id="A0AA35RS98"/>
<keyword evidence="24" id="KW-1185">Reference proteome</keyword>
<evidence type="ECO:0000256" key="16">
    <source>
        <dbReference type="ARBA" id="ARBA00032879"/>
    </source>
</evidence>
<accession>A0AA35RS98</accession>
<dbReference type="GO" id="GO:0009089">
    <property type="term" value="P:lysine biosynthetic process via diaminopimelate"/>
    <property type="evidence" value="ECO:0007669"/>
    <property type="project" value="InterPro"/>
</dbReference>
<evidence type="ECO:0000313" key="23">
    <source>
        <dbReference type="EMBL" id="CAI8015411.1"/>
    </source>
</evidence>
<evidence type="ECO:0000256" key="20">
    <source>
        <dbReference type="PIRSR" id="PIRSR001365-1"/>
    </source>
</evidence>
<evidence type="ECO:0000256" key="17">
    <source>
        <dbReference type="ARBA" id="ARBA00033610"/>
    </source>
</evidence>
<evidence type="ECO:0000256" key="18">
    <source>
        <dbReference type="ARBA" id="ARBA00033613"/>
    </source>
</evidence>
<evidence type="ECO:0000256" key="19">
    <source>
        <dbReference type="ARBA" id="ARBA00047836"/>
    </source>
</evidence>
<keyword evidence="12" id="KW-0457">Lysine biosynthesis</keyword>
<keyword evidence="13" id="KW-0456">Lyase</keyword>
<dbReference type="InterPro" id="IPR013785">
    <property type="entry name" value="Aldolase_TIM"/>
</dbReference>
<comment type="catalytic activity">
    <reaction evidence="17">
        <text>(4R)-4-hydroxy-2-oxoglutarate = glyoxylate + pyruvate</text>
        <dbReference type="Rhea" id="RHEA:30687"/>
        <dbReference type="ChEBI" id="CHEBI:15361"/>
        <dbReference type="ChEBI" id="CHEBI:36655"/>
        <dbReference type="ChEBI" id="CHEBI:62213"/>
        <dbReference type="EC" id="4.1.3.16"/>
    </reaction>
</comment>
<dbReference type="HAMAP" id="MF_00418">
    <property type="entry name" value="DapA"/>
    <property type="match status" value="1"/>
</dbReference>
<dbReference type="Gene3D" id="3.20.20.70">
    <property type="entry name" value="Aldolase class I"/>
    <property type="match status" value="1"/>
</dbReference>
<evidence type="ECO:0000256" key="13">
    <source>
        <dbReference type="ARBA" id="ARBA00023239"/>
    </source>
</evidence>
<evidence type="ECO:0000256" key="6">
    <source>
        <dbReference type="ARBA" id="ARBA00012086"/>
    </source>
</evidence>
<evidence type="ECO:0000256" key="12">
    <source>
        <dbReference type="ARBA" id="ARBA00023154"/>
    </source>
</evidence>
<comment type="catalytic activity">
    <reaction evidence="18">
        <text>(4S)-4-hydroxy-2-oxoglutarate = glyoxylate + pyruvate</text>
        <dbReference type="Rhea" id="RHEA:35639"/>
        <dbReference type="ChEBI" id="CHEBI:15361"/>
        <dbReference type="ChEBI" id="CHEBI:36655"/>
        <dbReference type="ChEBI" id="CHEBI:71685"/>
        <dbReference type="EC" id="4.1.3.16"/>
    </reaction>
</comment>
<keyword evidence="11" id="KW-0220">Diaminopimelate biosynthesis</keyword>
<dbReference type="Proteomes" id="UP001174909">
    <property type="component" value="Unassembled WGS sequence"/>
</dbReference>
<evidence type="ECO:0000256" key="22">
    <source>
        <dbReference type="SAM" id="MobiDB-lite"/>
    </source>
</evidence>
<dbReference type="GO" id="GO:0019877">
    <property type="term" value="P:diaminopimelate biosynthetic process"/>
    <property type="evidence" value="ECO:0007669"/>
    <property type="project" value="UniProtKB-KW"/>
</dbReference>
<dbReference type="PIRSF" id="PIRSF001365">
    <property type="entry name" value="DHDPS"/>
    <property type="match status" value="1"/>
</dbReference>
<dbReference type="PANTHER" id="PTHR12128">
    <property type="entry name" value="DIHYDRODIPICOLINATE SYNTHASE"/>
    <property type="match status" value="1"/>
</dbReference>
<evidence type="ECO:0000313" key="24">
    <source>
        <dbReference type="Proteomes" id="UP001174909"/>
    </source>
</evidence>
<feature type="non-terminal residue" evidence="23">
    <location>
        <position position="1"/>
    </location>
</feature>
<dbReference type="GO" id="GO:0008840">
    <property type="term" value="F:4-hydroxy-tetrahydrodipicolinate synthase activity"/>
    <property type="evidence" value="ECO:0007669"/>
    <property type="project" value="UniProtKB-EC"/>
</dbReference>